<dbReference type="AlphaFoldDB" id="A0AAV1JYM8"/>
<sequence length="136" mass="15769">MDIFLNFMEYALEEVKAKELKKFLQKVRKYLLFLLRFVLSVPIFILDVPAITAAGTKSVGRSNIFHKKMHPMQEHLNNNLEYRLLQIVGLQVRLECREAHHLGCIFLLAKIKNGGRNEPAALQQPDHCAHLFPSFR</sequence>
<evidence type="ECO:0000256" key="1">
    <source>
        <dbReference type="SAM" id="Phobius"/>
    </source>
</evidence>
<accession>A0AAV1JYM8</accession>
<feature type="transmembrane region" description="Helical" evidence="1">
    <location>
        <begin position="30"/>
        <end position="51"/>
    </location>
</feature>
<evidence type="ECO:0000313" key="3">
    <source>
        <dbReference type="Proteomes" id="UP001497472"/>
    </source>
</evidence>
<keyword evidence="1" id="KW-0472">Membrane</keyword>
<keyword evidence="1" id="KW-0812">Transmembrane</keyword>
<keyword evidence="3" id="KW-1185">Reference proteome</keyword>
<name>A0AAV1JYM8_9NEOP</name>
<dbReference type="Proteomes" id="UP001497472">
    <property type="component" value="Unassembled WGS sequence"/>
</dbReference>
<proteinExistence type="predicted"/>
<organism evidence="2 3">
    <name type="scientific">Leptosia nina</name>
    <dbReference type="NCBI Taxonomy" id="320188"/>
    <lineage>
        <taxon>Eukaryota</taxon>
        <taxon>Metazoa</taxon>
        <taxon>Ecdysozoa</taxon>
        <taxon>Arthropoda</taxon>
        <taxon>Hexapoda</taxon>
        <taxon>Insecta</taxon>
        <taxon>Pterygota</taxon>
        <taxon>Neoptera</taxon>
        <taxon>Endopterygota</taxon>
        <taxon>Lepidoptera</taxon>
        <taxon>Glossata</taxon>
        <taxon>Ditrysia</taxon>
        <taxon>Papilionoidea</taxon>
        <taxon>Pieridae</taxon>
        <taxon>Pierinae</taxon>
        <taxon>Leptosia</taxon>
    </lineage>
</organism>
<keyword evidence="1" id="KW-1133">Transmembrane helix</keyword>
<reference evidence="2 3" key="1">
    <citation type="submission" date="2023-11" db="EMBL/GenBank/DDBJ databases">
        <authorList>
            <person name="Okamura Y."/>
        </authorList>
    </citation>
    <scope>NUCLEOTIDE SEQUENCE [LARGE SCALE GENOMIC DNA]</scope>
</reference>
<gene>
    <name evidence="2" type="ORF">LNINA_LOCUS12223</name>
</gene>
<protein>
    <submittedName>
        <fullName evidence="2">Uncharacterized protein</fullName>
    </submittedName>
</protein>
<evidence type="ECO:0000313" key="2">
    <source>
        <dbReference type="EMBL" id="CAK1553210.1"/>
    </source>
</evidence>
<comment type="caution">
    <text evidence="2">The sequence shown here is derived from an EMBL/GenBank/DDBJ whole genome shotgun (WGS) entry which is preliminary data.</text>
</comment>
<dbReference type="EMBL" id="CAVLEF010000215">
    <property type="protein sequence ID" value="CAK1553210.1"/>
    <property type="molecule type" value="Genomic_DNA"/>
</dbReference>